<evidence type="ECO:0000256" key="2">
    <source>
        <dbReference type="ARBA" id="ARBA00022771"/>
    </source>
</evidence>
<dbReference type="GO" id="GO:0008270">
    <property type="term" value="F:zinc ion binding"/>
    <property type="evidence" value="ECO:0007669"/>
    <property type="project" value="UniProtKB-KW"/>
</dbReference>
<dbReference type="Pfam" id="PF00097">
    <property type="entry name" value="zf-C3HC4"/>
    <property type="match status" value="1"/>
</dbReference>
<dbReference type="AlphaFoldDB" id="A0A8H6ZHD1"/>
<evidence type="ECO:0000259" key="6">
    <source>
        <dbReference type="PROSITE" id="PS51382"/>
    </source>
</evidence>
<dbReference type="PANTHER" id="PTHR23327:SF51">
    <property type="entry name" value="TRANSCRIPTIONAL REGULATOR OF YEAST FORM ADHERENCE 3"/>
    <property type="match status" value="1"/>
</dbReference>
<keyword evidence="1" id="KW-0479">Metal-binding</keyword>
<sequence>MHFSKTFTEILAGLPSEFAENAVDYRQLKKLINELVTELASLGLGPAVLQDLLKARDDEAPTHVEYQFNSASGHIEPRLRLWVDPPNAPSPLKSRIVEVNEDDTETEASTEVSPESSQVSLLWALQRHVEPDMPAALDNDTSTVDHDNKSKVEVVIPLASDLAFFELLVKTLRGLSEHLIAIHAQFVETLAELTKTVSDAARPISSTSHGFKAHSALKSDGGGVRVNSLTRKSDLYSWREIFQLYVETEIFESVNERHPGERTIEEAETRLKQFAERVTAPLESFLELNLFILNVKKFEFANAEATRKILKKHAKRTALPSTDSSNTAPLDLLPTHASLPRILVQELGTTLLPIIPSLEDYACLICTSIAFKPIRLSCGHLFCVRCLVKMQKRGNDHCPMCRAPCVLVANRSNVDWALLNFMRDWFPEESNVKLRQNEKEASEEELREMGIDPDEKCIVM</sequence>
<dbReference type="PROSITE" id="PS50089">
    <property type="entry name" value="ZF_RING_2"/>
    <property type="match status" value="1"/>
</dbReference>
<name>A0A8H6ZHD1_9AGAR</name>
<dbReference type="OrthoDB" id="5588846at2759"/>
<dbReference type="SMART" id="SM00184">
    <property type="entry name" value="RING"/>
    <property type="match status" value="1"/>
</dbReference>
<proteinExistence type="predicted"/>
<dbReference type="PROSITE" id="PS51382">
    <property type="entry name" value="SPX"/>
    <property type="match status" value="1"/>
</dbReference>
<evidence type="ECO:0008006" key="9">
    <source>
        <dbReference type="Google" id="ProtNLM"/>
    </source>
</evidence>
<feature type="domain" description="RING-type" evidence="5">
    <location>
        <begin position="363"/>
        <end position="402"/>
    </location>
</feature>
<accession>A0A8H6ZHD1</accession>
<dbReference type="PROSITE" id="PS00518">
    <property type="entry name" value="ZF_RING_1"/>
    <property type="match status" value="1"/>
</dbReference>
<keyword evidence="2 4" id="KW-0863">Zinc-finger</keyword>
<organism evidence="7 8">
    <name type="scientific">Mycena sanguinolenta</name>
    <dbReference type="NCBI Taxonomy" id="230812"/>
    <lineage>
        <taxon>Eukaryota</taxon>
        <taxon>Fungi</taxon>
        <taxon>Dikarya</taxon>
        <taxon>Basidiomycota</taxon>
        <taxon>Agaricomycotina</taxon>
        <taxon>Agaricomycetes</taxon>
        <taxon>Agaricomycetidae</taxon>
        <taxon>Agaricales</taxon>
        <taxon>Marasmiineae</taxon>
        <taxon>Mycenaceae</taxon>
        <taxon>Mycena</taxon>
    </lineage>
</organism>
<evidence type="ECO:0000259" key="5">
    <source>
        <dbReference type="PROSITE" id="PS50089"/>
    </source>
</evidence>
<keyword evidence="8" id="KW-1185">Reference proteome</keyword>
<dbReference type="InterPro" id="IPR018957">
    <property type="entry name" value="Znf_C3HC4_RING-type"/>
</dbReference>
<dbReference type="InterPro" id="IPR017907">
    <property type="entry name" value="Znf_RING_CS"/>
</dbReference>
<dbReference type="Gene3D" id="3.30.40.10">
    <property type="entry name" value="Zinc/RING finger domain, C3HC4 (zinc finger)"/>
    <property type="match status" value="1"/>
</dbReference>
<evidence type="ECO:0000313" key="7">
    <source>
        <dbReference type="EMBL" id="KAF7377807.1"/>
    </source>
</evidence>
<protein>
    <recommendedName>
        <fullName evidence="9">RING-14 protein</fullName>
    </recommendedName>
</protein>
<comment type="caution">
    <text evidence="7">The sequence shown here is derived from an EMBL/GenBank/DDBJ whole genome shotgun (WGS) entry which is preliminary data.</text>
</comment>
<keyword evidence="3" id="KW-0862">Zinc</keyword>
<evidence type="ECO:0000313" key="8">
    <source>
        <dbReference type="Proteomes" id="UP000623467"/>
    </source>
</evidence>
<evidence type="ECO:0000256" key="1">
    <source>
        <dbReference type="ARBA" id="ARBA00022723"/>
    </source>
</evidence>
<feature type="domain" description="SPX" evidence="6">
    <location>
        <begin position="1"/>
        <end position="327"/>
    </location>
</feature>
<evidence type="ECO:0000256" key="4">
    <source>
        <dbReference type="PROSITE-ProRule" id="PRU00175"/>
    </source>
</evidence>
<dbReference type="Pfam" id="PF03105">
    <property type="entry name" value="SPX"/>
    <property type="match status" value="1"/>
</dbReference>
<evidence type="ECO:0000256" key="3">
    <source>
        <dbReference type="ARBA" id="ARBA00022833"/>
    </source>
</evidence>
<dbReference type="Proteomes" id="UP000623467">
    <property type="component" value="Unassembled WGS sequence"/>
</dbReference>
<dbReference type="EMBL" id="JACAZH010000001">
    <property type="protein sequence ID" value="KAF7377807.1"/>
    <property type="molecule type" value="Genomic_DNA"/>
</dbReference>
<dbReference type="InterPro" id="IPR004331">
    <property type="entry name" value="SPX_dom"/>
</dbReference>
<dbReference type="PANTHER" id="PTHR23327">
    <property type="entry name" value="RING FINGER PROTEIN 127"/>
    <property type="match status" value="1"/>
</dbReference>
<reference evidence="7" key="1">
    <citation type="submission" date="2020-05" db="EMBL/GenBank/DDBJ databases">
        <title>Mycena genomes resolve the evolution of fungal bioluminescence.</title>
        <authorList>
            <person name="Tsai I.J."/>
        </authorList>
    </citation>
    <scope>NUCLEOTIDE SEQUENCE</scope>
    <source>
        <strain evidence="7">160909Yilan</strain>
    </source>
</reference>
<dbReference type="InterPro" id="IPR013083">
    <property type="entry name" value="Znf_RING/FYVE/PHD"/>
</dbReference>
<dbReference type="InterPro" id="IPR001841">
    <property type="entry name" value="Znf_RING"/>
</dbReference>
<gene>
    <name evidence="7" type="ORF">MSAN_00204100</name>
</gene>
<dbReference type="SUPFAM" id="SSF57850">
    <property type="entry name" value="RING/U-box"/>
    <property type="match status" value="1"/>
</dbReference>